<evidence type="ECO:0000313" key="2">
    <source>
        <dbReference type="EMBL" id="KAJ5223066.1"/>
    </source>
</evidence>
<dbReference type="OrthoDB" id="5422320at2759"/>
<dbReference type="RefSeq" id="XP_056497989.1">
    <property type="nucleotide sequence ID" value="XM_056648224.1"/>
</dbReference>
<evidence type="ECO:0000313" key="3">
    <source>
        <dbReference type="Proteomes" id="UP001147733"/>
    </source>
</evidence>
<feature type="region of interest" description="Disordered" evidence="1">
    <location>
        <begin position="79"/>
        <end position="179"/>
    </location>
</feature>
<dbReference type="PANTHER" id="PTHR40642:SF1">
    <property type="entry name" value="YALI0F31295P"/>
    <property type="match status" value="1"/>
</dbReference>
<dbReference type="Pfam" id="PF12720">
    <property type="entry name" value="DUF3807"/>
    <property type="match status" value="1"/>
</dbReference>
<feature type="compositionally biased region" description="Basic residues" evidence="1">
    <location>
        <begin position="168"/>
        <end position="179"/>
    </location>
</feature>
<dbReference type="GeneID" id="81387391"/>
<gene>
    <name evidence="2" type="ORF">N7469_009306</name>
</gene>
<feature type="compositionally biased region" description="Basic and acidic residues" evidence="1">
    <location>
        <begin position="79"/>
        <end position="108"/>
    </location>
</feature>
<dbReference type="EMBL" id="JAPQKT010000008">
    <property type="protein sequence ID" value="KAJ5223066.1"/>
    <property type="molecule type" value="Genomic_DNA"/>
</dbReference>
<comment type="caution">
    <text evidence="2">The sequence shown here is derived from an EMBL/GenBank/DDBJ whole genome shotgun (WGS) entry which is preliminary data.</text>
</comment>
<accession>A0A9W9NN55</accession>
<reference evidence="2" key="1">
    <citation type="submission" date="2022-11" db="EMBL/GenBank/DDBJ databases">
        <authorList>
            <person name="Petersen C."/>
        </authorList>
    </citation>
    <scope>NUCLEOTIDE SEQUENCE</scope>
    <source>
        <strain evidence="2">IBT 23319</strain>
    </source>
</reference>
<dbReference type="Proteomes" id="UP001147733">
    <property type="component" value="Unassembled WGS sequence"/>
</dbReference>
<dbReference type="InterPro" id="IPR024526">
    <property type="entry name" value="DUF3807"/>
</dbReference>
<proteinExistence type="predicted"/>
<sequence length="179" mass="20219">MQIPTVTLEDLQAFQASHFPGHPQTIILPSADPAVENDHYDEEEADLGYYQDGVKRTLTDKQIEIFRHSEIHALLRKRQLEQDRAEYEARRTKSEDELRDTVSTKDEAPSPTNSPNPKGDLATGNNTRPTHKATPQPAPHTTEPEGLDYGDTYEAATEQGLTQGPRFSHPRRKIISYDD</sequence>
<dbReference type="PANTHER" id="PTHR40642">
    <property type="entry name" value="YALI0F31295P"/>
    <property type="match status" value="1"/>
</dbReference>
<evidence type="ECO:0000256" key="1">
    <source>
        <dbReference type="SAM" id="MobiDB-lite"/>
    </source>
</evidence>
<protein>
    <submittedName>
        <fullName evidence="2">Uncharacterized protein</fullName>
    </submittedName>
</protein>
<dbReference type="AlphaFoldDB" id="A0A9W9NN55"/>
<name>A0A9W9NN55_PENCI</name>
<organism evidence="2 3">
    <name type="scientific">Penicillium citrinum</name>
    <dbReference type="NCBI Taxonomy" id="5077"/>
    <lineage>
        <taxon>Eukaryota</taxon>
        <taxon>Fungi</taxon>
        <taxon>Dikarya</taxon>
        <taxon>Ascomycota</taxon>
        <taxon>Pezizomycotina</taxon>
        <taxon>Eurotiomycetes</taxon>
        <taxon>Eurotiomycetidae</taxon>
        <taxon>Eurotiales</taxon>
        <taxon>Aspergillaceae</taxon>
        <taxon>Penicillium</taxon>
    </lineage>
</organism>
<keyword evidence="3" id="KW-1185">Reference proteome</keyword>
<reference evidence="2" key="2">
    <citation type="journal article" date="2023" name="IMA Fungus">
        <title>Comparative genomic study of the Penicillium genus elucidates a diverse pangenome and 15 lateral gene transfer events.</title>
        <authorList>
            <person name="Petersen C."/>
            <person name="Sorensen T."/>
            <person name="Nielsen M.R."/>
            <person name="Sondergaard T.E."/>
            <person name="Sorensen J.L."/>
            <person name="Fitzpatrick D.A."/>
            <person name="Frisvad J.C."/>
            <person name="Nielsen K.L."/>
        </authorList>
    </citation>
    <scope>NUCLEOTIDE SEQUENCE</scope>
    <source>
        <strain evidence="2">IBT 23319</strain>
    </source>
</reference>